<dbReference type="OrthoDB" id="3270863at2759"/>
<accession>A0A0D0AQR1</accession>
<dbReference type="InParanoid" id="A0A0D0AQR1"/>
<dbReference type="AlphaFoldDB" id="A0A0D0AQR1"/>
<evidence type="ECO:0000313" key="2">
    <source>
        <dbReference type="EMBL" id="KIK44061.1"/>
    </source>
</evidence>
<feature type="region of interest" description="Disordered" evidence="1">
    <location>
        <begin position="123"/>
        <end position="184"/>
    </location>
</feature>
<evidence type="ECO:0000313" key="3">
    <source>
        <dbReference type="Proteomes" id="UP000054485"/>
    </source>
</evidence>
<proteinExistence type="predicted"/>
<feature type="compositionally biased region" description="Basic and acidic residues" evidence="1">
    <location>
        <begin position="129"/>
        <end position="149"/>
    </location>
</feature>
<dbReference type="Proteomes" id="UP000054485">
    <property type="component" value="Unassembled WGS sequence"/>
</dbReference>
<evidence type="ECO:0000256" key="1">
    <source>
        <dbReference type="SAM" id="MobiDB-lite"/>
    </source>
</evidence>
<keyword evidence="3" id="KW-1185">Reference proteome</keyword>
<organism evidence="2 3">
    <name type="scientific">Suillus luteus UH-Slu-Lm8-n1</name>
    <dbReference type="NCBI Taxonomy" id="930992"/>
    <lineage>
        <taxon>Eukaryota</taxon>
        <taxon>Fungi</taxon>
        <taxon>Dikarya</taxon>
        <taxon>Basidiomycota</taxon>
        <taxon>Agaricomycotina</taxon>
        <taxon>Agaricomycetes</taxon>
        <taxon>Agaricomycetidae</taxon>
        <taxon>Boletales</taxon>
        <taxon>Suillineae</taxon>
        <taxon>Suillaceae</taxon>
        <taxon>Suillus</taxon>
    </lineage>
</organism>
<gene>
    <name evidence="2" type="ORF">CY34DRAFT_803078</name>
</gene>
<reference evidence="2 3" key="1">
    <citation type="submission" date="2014-04" db="EMBL/GenBank/DDBJ databases">
        <authorList>
            <consortium name="DOE Joint Genome Institute"/>
            <person name="Kuo A."/>
            <person name="Ruytinx J."/>
            <person name="Rineau F."/>
            <person name="Colpaert J."/>
            <person name="Kohler A."/>
            <person name="Nagy L.G."/>
            <person name="Floudas D."/>
            <person name="Copeland A."/>
            <person name="Barry K.W."/>
            <person name="Cichocki N."/>
            <person name="Veneault-Fourrey C."/>
            <person name="LaButti K."/>
            <person name="Lindquist E.A."/>
            <person name="Lipzen A."/>
            <person name="Lundell T."/>
            <person name="Morin E."/>
            <person name="Murat C."/>
            <person name="Sun H."/>
            <person name="Tunlid A."/>
            <person name="Henrissat B."/>
            <person name="Grigoriev I.V."/>
            <person name="Hibbett D.S."/>
            <person name="Martin F."/>
            <person name="Nordberg H.P."/>
            <person name="Cantor M.N."/>
            <person name="Hua S.X."/>
        </authorList>
    </citation>
    <scope>NUCLEOTIDE SEQUENCE [LARGE SCALE GENOMIC DNA]</scope>
    <source>
        <strain evidence="2 3">UH-Slu-Lm8-n1</strain>
    </source>
</reference>
<sequence length="184" mass="21718">MTERVQALRTSKSINNSHSQISQWENRDSLRTFTGLVNSMPVLDAQALEAERLLDRAATIITGALPDLRETCLMREQLEFCYFEKMKIKKELWDGTARLEREPRRYRIRWLKVERKKARVARWEQANRSNREHELSDSDYSKYTTKSDSEGTLWSTDESVKPSSCKRSRDEESERRKRAKKDAT</sequence>
<dbReference type="EMBL" id="KN835198">
    <property type="protein sequence ID" value="KIK44061.1"/>
    <property type="molecule type" value="Genomic_DNA"/>
</dbReference>
<feature type="compositionally biased region" description="Basic and acidic residues" evidence="1">
    <location>
        <begin position="167"/>
        <end position="184"/>
    </location>
</feature>
<name>A0A0D0AQR1_9AGAM</name>
<reference evidence="3" key="2">
    <citation type="submission" date="2015-01" db="EMBL/GenBank/DDBJ databases">
        <title>Evolutionary Origins and Diversification of the Mycorrhizal Mutualists.</title>
        <authorList>
            <consortium name="DOE Joint Genome Institute"/>
            <consortium name="Mycorrhizal Genomics Consortium"/>
            <person name="Kohler A."/>
            <person name="Kuo A."/>
            <person name="Nagy L.G."/>
            <person name="Floudas D."/>
            <person name="Copeland A."/>
            <person name="Barry K.W."/>
            <person name="Cichocki N."/>
            <person name="Veneault-Fourrey C."/>
            <person name="LaButti K."/>
            <person name="Lindquist E.A."/>
            <person name="Lipzen A."/>
            <person name="Lundell T."/>
            <person name="Morin E."/>
            <person name="Murat C."/>
            <person name="Riley R."/>
            <person name="Ohm R."/>
            <person name="Sun H."/>
            <person name="Tunlid A."/>
            <person name="Henrissat B."/>
            <person name="Grigoriev I.V."/>
            <person name="Hibbett D.S."/>
            <person name="Martin F."/>
        </authorList>
    </citation>
    <scope>NUCLEOTIDE SEQUENCE [LARGE SCALE GENOMIC DNA]</scope>
    <source>
        <strain evidence="3">UH-Slu-Lm8-n1</strain>
    </source>
</reference>
<dbReference type="HOGENOM" id="CLU_1469155_0_0_1"/>
<protein>
    <submittedName>
        <fullName evidence="2">Uncharacterized protein</fullName>
    </submittedName>
</protein>